<dbReference type="KEGG" id="goe:100904999"/>
<feature type="compositionally biased region" description="Basic residues" evidence="1">
    <location>
        <begin position="1"/>
        <end position="14"/>
    </location>
</feature>
<dbReference type="AlphaFoldDB" id="A0AAJ6QT98"/>
<dbReference type="GeneID" id="100904999"/>
<accession>A0AAJ6QT98</accession>
<sequence>MPRGTTRKRRRSRAVKGESSAEDSDVSSGGSTPIDEDSSSSSSALREVYSDSKLPSRQFWMAISPIKAMELSGYCFRHGRPWALAHLANLLGSGNWILGFIPPFRAHLFCALHYKLDRKLMSDFAVSVLPIDQRIRCLAALELLMIMMQHPEMTHEFEVLTRYADKHLFTKEEGNEASPLLAVFMGYIAALHIREFVKAQRRDDEVLVEFQEANFEDQRSKIRQYLKAALSVPNVAGDVFLDVARYYSTLDEELNFDQLLKSYINRNPEHLTGFLFYHEVLRRRVDADGKVRQLATMRKIIQISPGDEVVLEYAENILSLGEVADIKDVAMRLAQYLDHWDRRRCLKGWTLICSALIYARKYRKTVDVMTQRNYWWNYHFVRAEIFDVVDMLKAFFVMIVTQDLNGYAASVRQNAADRNDSRFEAILNLLNDVESFDHRRLAKLLR</sequence>
<keyword evidence="2" id="KW-1185">Reference proteome</keyword>
<evidence type="ECO:0000313" key="2">
    <source>
        <dbReference type="Proteomes" id="UP000694867"/>
    </source>
</evidence>
<gene>
    <name evidence="3" type="primary">LOC100904999</name>
</gene>
<organism evidence="2 3">
    <name type="scientific">Galendromus occidentalis</name>
    <name type="common">western predatory mite</name>
    <dbReference type="NCBI Taxonomy" id="34638"/>
    <lineage>
        <taxon>Eukaryota</taxon>
        <taxon>Metazoa</taxon>
        <taxon>Ecdysozoa</taxon>
        <taxon>Arthropoda</taxon>
        <taxon>Chelicerata</taxon>
        <taxon>Arachnida</taxon>
        <taxon>Acari</taxon>
        <taxon>Parasitiformes</taxon>
        <taxon>Mesostigmata</taxon>
        <taxon>Gamasina</taxon>
        <taxon>Phytoseioidea</taxon>
        <taxon>Phytoseiidae</taxon>
        <taxon>Typhlodrominae</taxon>
        <taxon>Galendromus</taxon>
    </lineage>
</organism>
<reference evidence="3" key="1">
    <citation type="submission" date="2025-08" db="UniProtKB">
        <authorList>
            <consortium name="RefSeq"/>
        </authorList>
    </citation>
    <scope>IDENTIFICATION</scope>
</reference>
<dbReference type="Proteomes" id="UP000694867">
    <property type="component" value="Unplaced"/>
</dbReference>
<evidence type="ECO:0000256" key="1">
    <source>
        <dbReference type="SAM" id="MobiDB-lite"/>
    </source>
</evidence>
<dbReference type="RefSeq" id="XP_003743266.2">
    <property type="nucleotide sequence ID" value="XM_003743218.2"/>
</dbReference>
<protein>
    <submittedName>
        <fullName evidence="3">Uncharacterized protein LOC100904999</fullName>
    </submittedName>
</protein>
<proteinExistence type="predicted"/>
<name>A0AAJ6QT98_9ACAR</name>
<evidence type="ECO:0000313" key="3">
    <source>
        <dbReference type="RefSeq" id="XP_003743266.2"/>
    </source>
</evidence>
<feature type="region of interest" description="Disordered" evidence="1">
    <location>
        <begin position="1"/>
        <end position="43"/>
    </location>
</feature>